<keyword evidence="3 8" id="KW-0812">Transmembrane</keyword>
<feature type="transmembrane region" description="Helical" evidence="8">
    <location>
        <begin position="137"/>
        <end position="157"/>
    </location>
</feature>
<keyword evidence="6 8" id="KW-0472">Membrane</keyword>
<evidence type="ECO:0000256" key="5">
    <source>
        <dbReference type="ARBA" id="ARBA00022989"/>
    </source>
</evidence>
<name>A0A0N0P5I1_LEPSE</name>
<accession>A0A0N0P5I1</accession>
<evidence type="ECO:0000256" key="3">
    <source>
        <dbReference type="ARBA" id="ARBA00022692"/>
    </source>
</evidence>
<evidence type="ECO:0000256" key="7">
    <source>
        <dbReference type="ARBA" id="ARBA00025800"/>
    </source>
</evidence>
<keyword evidence="4 8" id="KW-0653">Protein transport</keyword>
<evidence type="ECO:0000313" key="11">
    <source>
        <dbReference type="Proteomes" id="UP000038009"/>
    </source>
</evidence>
<comment type="caution">
    <text evidence="10">The sequence shown here is derived from an EMBL/GenBank/DDBJ whole genome shotgun (WGS) entry which is preliminary data.</text>
</comment>
<dbReference type="GO" id="GO:0015031">
    <property type="term" value="P:protein transport"/>
    <property type="evidence" value="ECO:0007669"/>
    <property type="project" value="UniProtKB-KW"/>
</dbReference>
<sequence length="220" mass="24114">MATNDAGRLRNPGVPQSDDGASAQITQYWTQFKYKALSYVSDEPPADEALLTQMPEEQGYMDGLSEMTDLSYTQRITGFLMMMGMGMLFIVLGLVLWMAPKKFAFFMTCGNIFCLCSTMFLAGVGQQLRSMFQANRFEAACLYLVSTALTLISAVWLKSSLLCIVFALVQLGCVVWYALSFLPYARQTIKVVVGYASMIFGPIVNVVVQGVSSCLGAVLG</sequence>
<evidence type="ECO:0000256" key="2">
    <source>
        <dbReference type="ARBA" id="ARBA00022448"/>
    </source>
</evidence>
<dbReference type="GO" id="GO:0016192">
    <property type="term" value="P:vesicle-mediated transport"/>
    <property type="evidence" value="ECO:0007669"/>
    <property type="project" value="InterPro"/>
</dbReference>
<dbReference type="Proteomes" id="UP000038009">
    <property type="component" value="Unassembled WGS sequence"/>
</dbReference>
<evidence type="ECO:0000256" key="1">
    <source>
        <dbReference type="ARBA" id="ARBA00004141"/>
    </source>
</evidence>
<dbReference type="OrthoDB" id="73614at2759"/>
<evidence type="ECO:0000256" key="8">
    <source>
        <dbReference type="RuleBase" id="RU363111"/>
    </source>
</evidence>
<dbReference type="GO" id="GO:0012505">
    <property type="term" value="C:endomembrane system"/>
    <property type="evidence" value="ECO:0007669"/>
    <property type="project" value="UniProtKB-ARBA"/>
</dbReference>
<keyword evidence="2 8" id="KW-0813">Transport</keyword>
<feature type="transmembrane region" description="Helical" evidence="8">
    <location>
        <begin position="103"/>
        <end position="125"/>
    </location>
</feature>
<protein>
    <recommendedName>
        <fullName evidence="8">Vesicle transport protein</fullName>
    </recommendedName>
</protein>
<dbReference type="GO" id="GO:0005737">
    <property type="term" value="C:cytoplasm"/>
    <property type="evidence" value="ECO:0007669"/>
    <property type="project" value="UniProtKB-ARBA"/>
</dbReference>
<organism evidence="10 11">
    <name type="scientific">Leptomonas seymouri</name>
    <dbReference type="NCBI Taxonomy" id="5684"/>
    <lineage>
        <taxon>Eukaryota</taxon>
        <taxon>Discoba</taxon>
        <taxon>Euglenozoa</taxon>
        <taxon>Kinetoplastea</taxon>
        <taxon>Metakinetoplastina</taxon>
        <taxon>Trypanosomatida</taxon>
        <taxon>Trypanosomatidae</taxon>
        <taxon>Leishmaniinae</taxon>
        <taxon>Leptomonas</taxon>
    </lineage>
</organism>
<feature type="transmembrane region" description="Helical" evidence="8">
    <location>
        <begin position="163"/>
        <end position="185"/>
    </location>
</feature>
<dbReference type="EMBL" id="LJSK01000153">
    <property type="protein sequence ID" value="KPI86017.1"/>
    <property type="molecule type" value="Genomic_DNA"/>
</dbReference>
<comment type="subcellular location">
    <subcellularLocation>
        <location evidence="1 8">Membrane</location>
        <topology evidence="1 8">Multi-pass membrane protein</topology>
    </subcellularLocation>
</comment>
<dbReference type="PANTHER" id="PTHR23137">
    <property type="entry name" value="VESICLE TRANSPORT PROTEIN-RELATED"/>
    <property type="match status" value="1"/>
</dbReference>
<comment type="similarity">
    <text evidence="7 8">Belongs to the SFT2 family.</text>
</comment>
<dbReference type="AlphaFoldDB" id="A0A0N0P5I1"/>
<evidence type="ECO:0000256" key="4">
    <source>
        <dbReference type="ARBA" id="ARBA00022927"/>
    </source>
</evidence>
<dbReference type="VEuPathDB" id="TriTrypDB:Lsey_0153_0090"/>
<feature type="region of interest" description="Disordered" evidence="9">
    <location>
        <begin position="1"/>
        <end position="20"/>
    </location>
</feature>
<comment type="function">
    <text evidence="8">May be involved in fusion of retrograde transport vesicles derived from an endocytic compartment with the Golgi complex.</text>
</comment>
<evidence type="ECO:0000256" key="6">
    <source>
        <dbReference type="ARBA" id="ARBA00023136"/>
    </source>
</evidence>
<feature type="transmembrane region" description="Helical" evidence="8">
    <location>
        <begin position="192"/>
        <end position="219"/>
    </location>
</feature>
<dbReference type="InterPro" id="IPR011691">
    <property type="entry name" value="Vesicle_transpt_SFT2"/>
</dbReference>
<comment type="caution">
    <text evidence="8">Lacks conserved residue(s) required for the propagation of feature annotation.</text>
</comment>
<dbReference type="PANTHER" id="PTHR23137:SF2">
    <property type="entry name" value="VESICLE TRANSPORT PROTEIN"/>
    <property type="match status" value="1"/>
</dbReference>
<feature type="transmembrane region" description="Helical" evidence="8">
    <location>
        <begin position="76"/>
        <end position="97"/>
    </location>
</feature>
<dbReference type="InterPro" id="IPR007305">
    <property type="entry name" value="Vesicle_transpt_Got1/SFT2"/>
</dbReference>
<dbReference type="OMA" id="GNIFCLC"/>
<evidence type="ECO:0000313" key="10">
    <source>
        <dbReference type="EMBL" id="KPI86017.1"/>
    </source>
</evidence>
<keyword evidence="5 8" id="KW-1133">Transmembrane helix</keyword>
<gene>
    <name evidence="10" type="ORF">ABL78_4920</name>
</gene>
<evidence type="ECO:0000256" key="9">
    <source>
        <dbReference type="SAM" id="MobiDB-lite"/>
    </source>
</evidence>
<keyword evidence="11" id="KW-1185">Reference proteome</keyword>
<dbReference type="GO" id="GO:0016020">
    <property type="term" value="C:membrane"/>
    <property type="evidence" value="ECO:0007669"/>
    <property type="project" value="UniProtKB-SubCell"/>
</dbReference>
<proteinExistence type="inferred from homology"/>
<dbReference type="Pfam" id="PF04178">
    <property type="entry name" value="Got1"/>
    <property type="match status" value="1"/>
</dbReference>
<reference evidence="10 11" key="1">
    <citation type="journal article" date="2015" name="PLoS Pathog.">
        <title>Leptomonas seymouri: Adaptations to the Dixenous Life Cycle Analyzed by Genome Sequencing, Transcriptome Profiling and Co-infection with Leishmania donovani.</title>
        <authorList>
            <person name="Kraeva N."/>
            <person name="Butenko A."/>
            <person name="Hlavacova J."/>
            <person name="Kostygov A."/>
            <person name="Myskova J."/>
            <person name="Grybchuk D."/>
            <person name="Lestinova T."/>
            <person name="Votypka J."/>
            <person name="Volf P."/>
            <person name="Opperdoes F."/>
            <person name="Flegontov P."/>
            <person name="Lukes J."/>
            <person name="Yurchenko V."/>
        </authorList>
    </citation>
    <scope>NUCLEOTIDE SEQUENCE [LARGE SCALE GENOMIC DNA]</scope>
    <source>
        <strain evidence="10 11">ATCC 30220</strain>
    </source>
</reference>